<feature type="binding site" evidence="8">
    <location>
        <begin position="105"/>
        <end position="107"/>
    </location>
    <ligand>
        <name>substrate</name>
    </ligand>
</feature>
<evidence type="ECO:0000256" key="6">
    <source>
        <dbReference type="ARBA" id="ARBA00023244"/>
    </source>
</evidence>
<comment type="function">
    <text evidence="8">Catalyzes the NADPH-dependent reduction of glutamyl-tRNA(Glu) to glutamate 1-semialdehyde (GSA).</text>
</comment>
<feature type="active site" description="Nucleophile" evidence="8">
    <location>
        <position position="49"/>
    </location>
</feature>
<dbReference type="EC" id="1.2.1.70" evidence="3 8"/>
<dbReference type="Pfam" id="PF00745">
    <property type="entry name" value="GlutR_dimer"/>
    <property type="match status" value="1"/>
</dbReference>
<feature type="binding site" evidence="8">
    <location>
        <begin position="180"/>
        <end position="185"/>
    </location>
    <ligand>
        <name>NADP(+)</name>
        <dbReference type="ChEBI" id="CHEBI:58349"/>
    </ligand>
</feature>
<evidence type="ECO:0000256" key="1">
    <source>
        <dbReference type="ARBA" id="ARBA00005059"/>
    </source>
</evidence>
<keyword evidence="5 8" id="KW-0560">Oxidoreductase</keyword>
<evidence type="ECO:0000259" key="11">
    <source>
        <dbReference type="Pfam" id="PF01488"/>
    </source>
</evidence>
<dbReference type="NCBIfam" id="TIGR01035">
    <property type="entry name" value="hemA"/>
    <property type="match status" value="1"/>
</dbReference>
<dbReference type="CDD" id="cd05213">
    <property type="entry name" value="NAD_bind_Glutamyl_tRNA_reduct"/>
    <property type="match status" value="1"/>
</dbReference>
<gene>
    <name evidence="8 13" type="primary">hemA</name>
    <name evidence="13" type="ORF">MmiAt1_09070</name>
</gene>
<dbReference type="InterPro" id="IPR006151">
    <property type="entry name" value="Shikm_DH/Glu-tRNA_Rdtase"/>
</dbReference>
<dbReference type="SUPFAM" id="SSF51735">
    <property type="entry name" value="NAD(P)-binding Rossmann-fold domains"/>
    <property type="match status" value="1"/>
</dbReference>
<feature type="binding site" evidence="8">
    <location>
        <position position="111"/>
    </location>
    <ligand>
        <name>substrate</name>
    </ligand>
</feature>
<feature type="domain" description="Tetrapyrrole biosynthesis glutamyl-tRNA reductase dimerisation" evidence="10">
    <location>
        <begin position="312"/>
        <end position="412"/>
    </location>
</feature>
<dbReference type="InterPro" id="IPR036291">
    <property type="entry name" value="NAD(P)-bd_dom_sf"/>
</dbReference>
<proteinExistence type="inferred from homology"/>
<dbReference type="Gene3D" id="3.40.50.720">
    <property type="entry name" value="NAD(P)-binding Rossmann-like Domain"/>
    <property type="match status" value="1"/>
</dbReference>
<dbReference type="RefSeq" id="WP_318785754.1">
    <property type="nucleotide sequence ID" value="NZ_JAWDKC010000015.1"/>
</dbReference>
<comment type="catalytic activity">
    <reaction evidence="7 8 9">
        <text>(S)-4-amino-5-oxopentanoate + tRNA(Glu) + NADP(+) = L-glutamyl-tRNA(Glu) + NADPH + H(+)</text>
        <dbReference type="Rhea" id="RHEA:12344"/>
        <dbReference type="Rhea" id="RHEA-COMP:9663"/>
        <dbReference type="Rhea" id="RHEA-COMP:9680"/>
        <dbReference type="ChEBI" id="CHEBI:15378"/>
        <dbReference type="ChEBI" id="CHEBI:57501"/>
        <dbReference type="ChEBI" id="CHEBI:57783"/>
        <dbReference type="ChEBI" id="CHEBI:58349"/>
        <dbReference type="ChEBI" id="CHEBI:78442"/>
        <dbReference type="ChEBI" id="CHEBI:78520"/>
        <dbReference type="EC" id="1.2.1.70"/>
    </reaction>
</comment>
<dbReference type="EMBL" id="JAWDKC010000015">
    <property type="protein sequence ID" value="MDV0445333.1"/>
    <property type="molecule type" value="Genomic_DNA"/>
</dbReference>
<evidence type="ECO:0000313" key="13">
    <source>
        <dbReference type="EMBL" id="MDV0445333.1"/>
    </source>
</evidence>
<evidence type="ECO:0000256" key="5">
    <source>
        <dbReference type="ARBA" id="ARBA00023002"/>
    </source>
</evidence>
<reference evidence="13 14" key="1">
    <citation type="submission" date="2023-06" db="EMBL/GenBank/DDBJ databases">
        <title>Genome sequence of Methanimicrococcus sp. At1.</title>
        <authorList>
            <person name="Protasov E."/>
            <person name="Platt K."/>
            <person name="Poehlein A."/>
            <person name="Daniel R."/>
            <person name="Brune A."/>
        </authorList>
    </citation>
    <scope>NUCLEOTIDE SEQUENCE [LARGE SCALE GENOMIC DNA]</scope>
    <source>
        <strain evidence="13 14">At1</strain>
    </source>
</reference>
<dbReference type="PROSITE" id="PS00747">
    <property type="entry name" value="GLUTR"/>
    <property type="match status" value="1"/>
</dbReference>
<dbReference type="PANTHER" id="PTHR43013">
    <property type="entry name" value="GLUTAMYL-TRNA REDUCTASE"/>
    <property type="match status" value="1"/>
</dbReference>
<dbReference type="PIRSF" id="PIRSF000445">
    <property type="entry name" value="4pyrrol_synth_GluRdtase"/>
    <property type="match status" value="1"/>
</dbReference>
<evidence type="ECO:0000313" key="14">
    <source>
        <dbReference type="Proteomes" id="UP001272052"/>
    </source>
</evidence>
<name>A0ABU3VPJ7_9EURY</name>
<accession>A0ABU3VPJ7</accession>
<comment type="pathway">
    <text evidence="1 8 9">Porphyrin-containing compound metabolism; protoporphyrin-IX biosynthesis; 5-aminolevulinate from L-glutamyl-tRNA(Glu): step 1/2.</text>
</comment>
<comment type="similarity">
    <text evidence="2 8 9">Belongs to the glutamyl-tRNA reductase family.</text>
</comment>
<comment type="subunit">
    <text evidence="8">Homodimer.</text>
</comment>
<evidence type="ECO:0000256" key="4">
    <source>
        <dbReference type="ARBA" id="ARBA00022857"/>
    </source>
</evidence>
<evidence type="ECO:0000256" key="8">
    <source>
        <dbReference type="HAMAP-Rule" id="MF_00087"/>
    </source>
</evidence>
<dbReference type="InterPro" id="IPR015895">
    <property type="entry name" value="4pyrrol_synth_GluRdtase_N"/>
</dbReference>
<dbReference type="InterPro" id="IPR018214">
    <property type="entry name" value="GluRdtase_CS"/>
</dbReference>
<protein>
    <recommendedName>
        <fullName evidence="3 8">Glutamyl-tRNA reductase</fullName>
        <shortName evidence="8">GluTR</shortName>
        <ecNumber evidence="3 8">1.2.1.70</ecNumber>
    </recommendedName>
</protein>
<keyword evidence="6 8" id="KW-0627">Porphyrin biosynthesis</keyword>
<dbReference type="InterPro" id="IPR036343">
    <property type="entry name" value="GluRdtase_N_sf"/>
</dbReference>
<comment type="domain">
    <text evidence="8">Possesses an unusual extended V-shaped dimeric structure with each monomer consisting of three distinct domains arranged along a curved 'spinal' alpha-helix. The N-terminal catalytic domain specifically recognizes the glutamate moiety of the substrate. The second domain is the NADPH-binding domain, and the third C-terminal domain is responsible for dimerization.</text>
</comment>
<organism evidence="13 14">
    <name type="scientific">Methanimicrococcus hacksteinii</name>
    <dbReference type="NCBI Taxonomy" id="3028293"/>
    <lineage>
        <taxon>Archaea</taxon>
        <taxon>Methanobacteriati</taxon>
        <taxon>Methanobacteriota</taxon>
        <taxon>Stenosarchaea group</taxon>
        <taxon>Methanomicrobia</taxon>
        <taxon>Methanosarcinales</taxon>
        <taxon>Methanosarcinaceae</taxon>
        <taxon>Methanimicrococcus</taxon>
    </lineage>
</organism>
<dbReference type="SUPFAM" id="SSF69075">
    <property type="entry name" value="Glutamyl tRNA-reductase dimerization domain"/>
    <property type="match status" value="1"/>
</dbReference>
<dbReference type="Proteomes" id="UP001272052">
    <property type="component" value="Unassembled WGS sequence"/>
</dbReference>
<comment type="miscellaneous">
    <text evidence="8">During catalysis, the active site Cys acts as a nucleophile attacking the alpha-carbonyl group of tRNA-bound glutamate with the formation of a thioester intermediate between enzyme and glutamate, and the concomitant release of tRNA(Glu). The thioester intermediate is finally reduced by direct hydride transfer from NADPH, to form the product GSA.</text>
</comment>
<evidence type="ECO:0000259" key="12">
    <source>
        <dbReference type="Pfam" id="PF05201"/>
    </source>
</evidence>
<dbReference type="PANTHER" id="PTHR43013:SF1">
    <property type="entry name" value="GLUTAMYL-TRNA REDUCTASE"/>
    <property type="match status" value="1"/>
</dbReference>
<dbReference type="Gene3D" id="3.30.460.30">
    <property type="entry name" value="Glutamyl-tRNA reductase, N-terminal domain"/>
    <property type="match status" value="1"/>
</dbReference>
<feature type="site" description="Important for activity" evidence="8">
    <location>
        <position position="90"/>
    </location>
</feature>
<dbReference type="HAMAP" id="MF_00087">
    <property type="entry name" value="Glu_tRNA_reductase"/>
    <property type="match status" value="1"/>
</dbReference>
<feature type="binding site" evidence="8">
    <location>
        <position position="100"/>
    </location>
    <ligand>
        <name>substrate</name>
    </ligand>
</feature>
<evidence type="ECO:0000256" key="9">
    <source>
        <dbReference type="RuleBase" id="RU000584"/>
    </source>
</evidence>
<dbReference type="InterPro" id="IPR000343">
    <property type="entry name" value="4pyrrol_synth_GluRdtase"/>
</dbReference>
<evidence type="ECO:0000256" key="3">
    <source>
        <dbReference type="ARBA" id="ARBA00012970"/>
    </source>
</evidence>
<evidence type="ECO:0000259" key="10">
    <source>
        <dbReference type="Pfam" id="PF00745"/>
    </source>
</evidence>
<dbReference type="GO" id="GO:0008883">
    <property type="term" value="F:glutamyl-tRNA reductase activity"/>
    <property type="evidence" value="ECO:0007669"/>
    <property type="project" value="UniProtKB-EC"/>
</dbReference>
<keyword evidence="14" id="KW-1185">Reference proteome</keyword>
<keyword evidence="4 8" id="KW-0521">NADP</keyword>
<sequence length="419" mass="47031">MNEISSMVISHKKATVAEMECAWPLTTEEMLEKLYESDLVYECVILKTCNRAEVYVVSEKGSSVLFNFTKAIGVETRIVDFYDHEESLDHLLRLSCGLESMIMGEDQILGQIRDAYNLAVKKKTIGRILDTAFTKAIQVGRRARTETKINEGSVSIGSAAVELAEDTLGGLDGKSIMVVGVGEIGVLVARALADKNLEGIYISNRTHQKAQELAYELGGEAILFDDIMKYLETADVVISATGAPHYVITKKIVEEALPKRGGKPLFMVDIANPRDIEESADELDGVTLCNIDNLRVVSEKTLKMRNEEAKKVLEIIREELILLGKQYKRQRADDIIAALYRNVYDIREEEKQKAVNKFRVKHTIGEFEETILENLTHSIANQILAEPTKILRNAAEYDDDELLEAVARVFNIKREDENE</sequence>
<comment type="caution">
    <text evidence="13">The sequence shown here is derived from an EMBL/GenBank/DDBJ whole genome shotgun (WGS) entry which is preliminary data.</text>
</comment>
<dbReference type="InterPro" id="IPR036453">
    <property type="entry name" value="GluRdtase_dimer_dom_sf"/>
</dbReference>
<dbReference type="Pfam" id="PF01488">
    <property type="entry name" value="Shikimate_DH"/>
    <property type="match status" value="1"/>
</dbReference>
<dbReference type="InterPro" id="IPR015896">
    <property type="entry name" value="4pyrrol_synth_GluRdtase_dimer"/>
</dbReference>
<dbReference type="SUPFAM" id="SSF69742">
    <property type="entry name" value="Glutamyl tRNA-reductase catalytic, N-terminal domain"/>
    <property type="match status" value="1"/>
</dbReference>
<feature type="binding site" evidence="8">
    <location>
        <begin position="48"/>
        <end position="51"/>
    </location>
    <ligand>
        <name>substrate</name>
    </ligand>
</feature>
<evidence type="ECO:0000256" key="2">
    <source>
        <dbReference type="ARBA" id="ARBA00005916"/>
    </source>
</evidence>
<feature type="domain" description="Glutamyl-tRNA reductase N-terminal" evidence="12">
    <location>
        <begin position="9"/>
        <end position="147"/>
    </location>
</feature>
<feature type="domain" description="Quinate/shikimate 5-dehydrogenase/glutamyl-tRNA reductase" evidence="11">
    <location>
        <begin position="162"/>
        <end position="297"/>
    </location>
</feature>
<dbReference type="Pfam" id="PF05201">
    <property type="entry name" value="GlutR_N"/>
    <property type="match status" value="1"/>
</dbReference>
<evidence type="ECO:0000256" key="7">
    <source>
        <dbReference type="ARBA" id="ARBA00047464"/>
    </source>
</evidence>